<sequence length="256" mass="29705">MKFSCIIVDDEFLARQRIIKLLEKHGNILVLAECKNGKQAIEEIQLRTPDFIFLDIEMPDWDGFSVLRRLDKVPYVIFTTAYDNFALKAFEINAVDYLLKPFDQERMDLSLGRMQDILQKEGAAKLSHKINDIIKAYNALEKGNRGSQFEIKKNGRVLTVPAEDIVSIHSDGNYLVLKTVDQKFLYRSTMQKVDAELSNSSFIRVHRSVMVNKRYVNRIAYKGNSEYKIVLKTKDFIISGRLYKNNVIPLLDEFER</sequence>
<reference evidence="5" key="1">
    <citation type="submission" date="2016-11" db="EMBL/GenBank/DDBJ databases">
        <authorList>
            <person name="Varghese N."/>
            <person name="Submissions S."/>
        </authorList>
    </citation>
    <scope>NUCLEOTIDE SEQUENCE [LARGE SCALE GENOMIC DNA]</scope>
    <source>
        <strain evidence="5">DSM 22638</strain>
    </source>
</reference>
<dbReference type="PROSITE" id="PS50930">
    <property type="entry name" value="HTH_LYTTR"/>
    <property type="match status" value="1"/>
</dbReference>
<dbReference type="InterPro" id="IPR007492">
    <property type="entry name" value="LytTR_DNA-bd_dom"/>
</dbReference>
<evidence type="ECO:0000313" key="4">
    <source>
        <dbReference type="EMBL" id="SHG98001.1"/>
    </source>
</evidence>
<evidence type="ECO:0000256" key="1">
    <source>
        <dbReference type="PROSITE-ProRule" id="PRU00169"/>
    </source>
</evidence>
<dbReference type="GO" id="GO:0003677">
    <property type="term" value="F:DNA binding"/>
    <property type="evidence" value="ECO:0007669"/>
    <property type="project" value="InterPro"/>
</dbReference>
<dbReference type="OrthoDB" id="2168082at2"/>
<dbReference type="InterPro" id="IPR046947">
    <property type="entry name" value="LytR-like"/>
</dbReference>
<dbReference type="Gene3D" id="2.40.50.1020">
    <property type="entry name" value="LytTr DNA-binding domain"/>
    <property type="match status" value="1"/>
</dbReference>
<accession>A0A1M5P837</accession>
<dbReference type="GO" id="GO:0000156">
    <property type="term" value="F:phosphorelay response regulator activity"/>
    <property type="evidence" value="ECO:0007669"/>
    <property type="project" value="InterPro"/>
</dbReference>
<evidence type="ECO:0000259" key="3">
    <source>
        <dbReference type="PROSITE" id="PS50930"/>
    </source>
</evidence>
<gene>
    <name evidence="4" type="ORF">SAMN04488116_3128</name>
</gene>
<dbReference type="RefSeq" id="WP_073181267.1">
    <property type="nucleotide sequence ID" value="NZ_FQWL01000006.1"/>
</dbReference>
<organism evidence="4 5">
    <name type="scientific">Flagellimonas flava</name>
    <dbReference type="NCBI Taxonomy" id="570519"/>
    <lineage>
        <taxon>Bacteria</taxon>
        <taxon>Pseudomonadati</taxon>
        <taxon>Bacteroidota</taxon>
        <taxon>Flavobacteriia</taxon>
        <taxon>Flavobacteriales</taxon>
        <taxon>Flavobacteriaceae</taxon>
        <taxon>Flagellimonas</taxon>
    </lineage>
</organism>
<dbReference type="AlphaFoldDB" id="A0A1M5P837"/>
<evidence type="ECO:0000259" key="2">
    <source>
        <dbReference type="PROSITE" id="PS50110"/>
    </source>
</evidence>
<dbReference type="EMBL" id="FQWL01000006">
    <property type="protein sequence ID" value="SHG98001.1"/>
    <property type="molecule type" value="Genomic_DNA"/>
</dbReference>
<dbReference type="Proteomes" id="UP000184532">
    <property type="component" value="Unassembled WGS sequence"/>
</dbReference>
<dbReference type="SMART" id="SM00448">
    <property type="entry name" value="REC"/>
    <property type="match status" value="1"/>
</dbReference>
<dbReference type="PROSITE" id="PS50110">
    <property type="entry name" value="RESPONSE_REGULATORY"/>
    <property type="match status" value="1"/>
</dbReference>
<feature type="domain" description="HTH LytTR-type" evidence="3">
    <location>
        <begin position="149"/>
        <end position="253"/>
    </location>
</feature>
<name>A0A1M5P837_9FLAO</name>
<dbReference type="InterPro" id="IPR011006">
    <property type="entry name" value="CheY-like_superfamily"/>
</dbReference>
<dbReference type="PANTHER" id="PTHR37299:SF1">
    <property type="entry name" value="STAGE 0 SPORULATION PROTEIN A HOMOLOG"/>
    <property type="match status" value="1"/>
</dbReference>
<dbReference type="SUPFAM" id="SSF52172">
    <property type="entry name" value="CheY-like"/>
    <property type="match status" value="1"/>
</dbReference>
<keyword evidence="1" id="KW-0597">Phosphoprotein</keyword>
<protein>
    <submittedName>
        <fullName evidence="4">Two component transcriptional regulator, LytTR family</fullName>
    </submittedName>
</protein>
<dbReference type="Gene3D" id="3.40.50.2300">
    <property type="match status" value="1"/>
</dbReference>
<dbReference type="InterPro" id="IPR001789">
    <property type="entry name" value="Sig_transdc_resp-reg_receiver"/>
</dbReference>
<feature type="domain" description="Response regulatory" evidence="2">
    <location>
        <begin position="4"/>
        <end position="115"/>
    </location>
</feature>
<feature type="modified residue" description="4-aspartylphosphate" evidence="1">
    <location>
        <position position="55"/>
    </location>
</feature>
<dbReference type="Pfam" id="PF00072">
    <property type="entry name" value="Response_reg"/>
    <property type="match status" value="1"/>
</dbReference>
<dbReference type="SMART" id="SM00850">
    <property type="entry name" value="LytTR"/>
    <property type="match status" value="1"/>
</dbReference>
<keyword evidence="5" id="KW-1185">Reference proteome</keyword>
<evidence type="ECO:0000313" key="5">
    <source>
        <dbReference type="Proteomes" id="UP000184532"/>
    </source>
</evidence>
<proteinExistence type="predicted"/>
<dbReference type="PANTHER" id="PTHR37299">
    <property type="entry name" value="TRANSCRIPTIONAL REGULATOR-RELATED"/>
    <property type="match status" value="1"/>
</dbReference>
<dbReference type="STRING" id="570519.SAMN04488116_3128"/>
<dbReference type="Pfam" id="PF04397">
    <property type="entry name" value="LytTR"/>
    <property type="match status" value="1"/>
</dbReference>